<dbReference type="InterPro" id="IPR005025">
    <property type="entry name" value="FMN_Rdtase-like_dom"/>
</dbReference>
<accession>A0A212KF80</accession>
<dbReference type="GO" id="GO:0016491">
    <property type="term" value="F:oxidoreductase activity"/>
    <property type="evidence" value="ECO:0007669"/>
    <property type="project" value="UniProtKB-KW"/>
</dbReference>
<name>A0A212KF80_9DELT</name>
<dbReference type="PANTHER" id="PTHR43741:SF4">
    <property type="entry name" value="FMN-DEPENDENT NADH:QUINONE OXIDOREDUCTASE"/>
    <property type="match status" value="1"/>
</dbReference>
<dbReference type="Pfam" id="PF03358">
    <property type="entry name" value="FMN_red"/>
    <property type="match status" value="1"/>
</dbReference>
<dbReference type="SUPFAM" id="SSF52218">
    <property type="entry name" value="Flavoproteins"/>
    <property type="match status" value="1"/>
</dbReference>
<protein>
    <submittedName>
        <fullName evidence="2">Flavin reductase</fullName>
        <ecNumber evidence="2">1.7.-.-</ecNumber>
    </submittedName>
</protein>
<evidence type="ECO:0000259" key="1">
    <source>
        <dbReference type="Pfam" id="PF03358"/>
    </source>
</evidence>
<dbReference type="PANTHER" id="PTHR43741">
    <property type="entry name" value="FMN-DEPENDENT NADH-AZOREDUCTASE 1"/>
    <property type="match status" value="1"/>
</dbReference>
<evidence type="ECO:0000313" key="2">
    <source>
        <dbReference type="EMBL" id="SBW10363.1"/>
    </source>
</evidence>
<dbReference type="InterPro" id="IPR050104">
    <property type="entry name" value="FMN-dep_NADH:Q_OxRdtase_AzoR1"/>
</dbReference>
<dbReference type="Gene3D" id="3.40.50.360">
    <property type="match status" value="1"/>
</dbReference>
<proteinExistence type="predicted"/>
<gene>
    <name evidence="2" type="ORF">KL86DPRO_60135</name>
</gene>
<organism evidence="2">
    <name type="scientific">uncultured delta proteobacterium</name>
    <dbReference type="NCBI Taxonomy" id="34034"/>
    <lineage>
        <taxon>Bacteria</taxon>
        <taxon>Deltaproteobacteria</taxon>
        <taxon>environmental samples</taxon>
    </lineage>
</organism>
<reference evidence="2" key="1">
    <citation type="submission" date="2016-04" db="EMBL/GenBank/DDBJ databases">
        <authorList>
            <person name="Evans L.H."/>
            <person name="Alamgir A."/>
            <person name="Owens N."/>
            <person name="Weber N.D."/>
            <person name="Virtaneva K."/>
            <person name="Barbian K."/>
            <person name="Babar A."/>
            <person name="Rosenke K."/>
        </authorList>
    </citation>
    <scope>NUCLEOTIDE SEQUENCE</scope>
    <source>
        <strain evidence="2">86</strain>
    </source>
</reference>
<dbReference type="EC" id="1.7.-.-" evidence="2"/>
<dbReference type="InterPro" id="IPR029039">
    <property type="entry name" value="Flavoprotein-like_sf"/>
</dbReference>
<sequence>MKTCILMGSPRKNGNTQAILDPFMEELARRGAALDTFRLYDRKIEPCIACRLCQKDWTVFGCRFNDDVPAIFDAILASDLIVLATPIYSWFCTPPMKALLDRLVYGMNKYYGETKGPSLWAGKNLALVTTCGYRPERGADLFDEALKRYCKHSGLRYHGMLAERDLGYASVFMSEDKAERARDFAGRLWDVCRKVAPPA</sequence>
<feature type="domain" description="NADPH-dependent FMN reductase-like" evidence="1">
    <location>
        <begin position="1"/>
        <end position="133"/>
    </location>
</feature>
<dbReference type="AlphaFoldDB" id="A0A212KF80"/>
<keyword evidence="2" id="KW-0560">Oxidoreductase</keyword>
<dbReference type="EMBL" id="FLUQ01000006">
    <property type="protein sequence ID" value="SBW10363.1"/>
    <property type="molecule type" value="Genomic_DNA"/>
</dbReference>